<name>A0A917CSL9_9BACL</name>
<feature type="domain" description="FAD-binding PCMH-type" evidence="4">
    <location>
        <begin position="4"/>
        <end position="180"/>
    </location>
</feature>
<organism evidence="5 6">
    <name type="scientific">Paenibacillus abyssi</name>
    <dbReference type="NCBI Taxonomy" id="1340531"/>
    <lineage>
        <taxon>Bacteria</taxon>
        <taxon>Bacillati</taxon>
        <taxon>Bacillota</taxon>
        <taxon>Bacilli</taxon>
        <taxon>Bacillales</taxon>
        <taxon>Paenibacillaceae</taxon>
        <taxon>Paenibacillus</taxon>
    </lineage>
</organism>
<evidence type="ECO:0000313" key="5">
    <source>
        <dbReference type="EMBL" id="GGF97531.1"/>
    </source>
</evidence>
<evidence type="ECO:0000256" key="3">
    <source>
        <dbReference type="ARBA" id="ARBA00023002"/>
    </source>
</evidence>
<dbReference type="InterPro" id="IPR016167">
    <property type="entry name" value="FAD-bd_PCMH_sub1"/>
</dbReference>
<dbReference type="GO" id="GO:0071949">
    <property type="term" value="F:FAD binding"/>
    <property type="evidence" value="ECO:0007669"/>
    <property type="project" value="InterPro"/>
</dbReference>
<dbReference type="FunFam" id="3.30.465.10:FF:000017">
    <property type="entry name" value="Xanthine dehydrogenase, FAD binding subunit"/>
    <property type="match status" value="1"/>
</dbReference>
<dbReference type="Gene3D" id="3.30.465.10">
    <property type="match status" value="1"/>
</dbReference>
<gene>
    <name evidence="5" type="ORF">GCM10010916_13450</name>
</gene>
<evidence type="ECO:0000259" key="4">
    <source>
        <dbReference type="PROSITE" id="PS51387"/>
    </source>
</evidence>
<comment type="caution">
    <text evidence="5">The sequence shown here is derived from an EMBL/GenBank/DDBJ whole genome shotgun (WGS) entry which is preliminary data.</text>
</comment>
<reference evidence="5" key="1">
    <citation type="journal article" date="2014" name="Int. J. Syst. Evol. Microbiol.">
        <title>Complete genome sequence of Corynebacterium casei LMG S-19264T (=DSM 44701T), isolated from a smear-ripened cheese.</title>
        <authorList>
            <consortium name="US DOE Joint Genome Institute (JGI-PGF)"/>
            <person name="Walter F."/>
            <person name="Albersmeier A."/>
            <person name="Kalinowski J."/>
            <person name="Ruckert C."/>
        </authorList>
    </citation>
    <scope>NUCLEOTIDE SEQUENCE</scope>
    <source>
        <strain evidence="5">CGMCC 1.12987</strain>
    </source>
</reference>
<dbReference type="InterPro" id="IPR036318">
    <property type="entry name" value="FAD-bd_PCMH-like_sf"/>
</dbReference>
<dbReference type="InterPro" id="IPR016166">
    <property type="entry name" value="FAD-bd_PCMH"/>
</dbReference>
<dbReference type="Gene3D" id="3.30.390.50">
    <property type="entry name" value="CO dehydrogenase flavoprotein, C-terminal domain"/>
    <property type="match status" value="1"/>
</dbReference>
<dbReference type="PROSITE" id="PS51387">
    <property type="entry name" value="FAD_PCMH"/>
    <property type="match status" value="1"/>
</dbReference>
<sequence>MNKMKPAPFEYVAAQSVNDAINALQKYGPDSRILAGGQSLLQEMNMRQVRPSFIVDINGIKDLDYIRQSSEGLAIGALTRHRTVERSELVKQHCPILRNAAENIAHFQVRNRGTIGGSLVQNAPGAEFGVTALLLDAQMVVVGPQGERIVPASSFFVSHFTTVLKPNEMLTEIRFPTLTKDTGYSFIEVTRRHGHIPIVSVAAILTLDHNETITDVRVALGNVSPEGIPYRAKAAEQLRGLKFSDEALEKLAKDIKDEVNPDVEADTNAAFVKQFSNIKGRRVSEIASSEYRKEAAGNLSSKAVKHAYEQIKGGM</sequence>
<evidence type="ECO:0000256" key="1">
    <source>
        <dbReference type="ARBA" id="ARBA00022630"/>
    </source>
</evidence>
<dbReference type="InterPro" id="IPR051312">
    <property type="entry name" value="Diverse_Substr_Oxidored"/>
</dbReference>
<dbReference type="InterPro" id="IPR005107">
    <property type="entry name" value="CO_DH_flav_C"/>
</dbReference>
<dbReference type="Gene3D" id="3.30.43.10">
    <property type="entry name" value="Uridine Diphospho-n-acetylenolpyruvylglucosamine Reductase, domain 2"/>
    <property type="match status" value="1"/>
</dbReference>
<reference evidence="5" key="2">
    <citation type="submission" date="2020-09" db="EMBL/GenBank/DDBJ databases">
        <authorList>
            <person name="Sun Q."/>
            <person name="Zhou Y."/>
        </authorList>
    </citation>
    <scope>NUCLEOTIDE SEQUENCE</scope>
    <source>
        <strain evidence="5">CGMCC 1.12987</strain>
    </source>
</reference>
<protein>
    <submittedName>
        <fullName evidence="5">Carbon monoxide dehydrogenase</fullName>
    </submittedName>
</protein>
<evidence type="ECO:0000256" key="2">
    <source>
        <dbReference type="ARBA" id="ARBA00022827"/>
    </source>
</evidence>
<dbReference type="InterPro" id="IPR016169">
    <property type="entry name" value="FAD-bd_PCMH_sub2"/>
</dbReference>
<keyword evidence="3" id="KW-0560">Oxidoreductase</keyword>
<dbReference type="InterPro" id="IPR002346">
    <property type="entry name" value="Mopterin_DH_FAD-bd"/>
</dbReference>
<dbReference type="Pfam" id="PF00941">
    <property type="entry name" value="FAD_binding_5"/>
    <property type="match status" value="1"/>
</dbReference>
<proteinExistence type="predicted"/>
<dbReference type="SUPFAM" id="SSF56176">
    <property type="entry name" value="FAD-binding/transporter-associated domain-like"/>
    <property type="match status" value="1"/>
</dbReference>
<dbReference type="InterPro" id="IPR036683">
    <property type="entry name" value="CO_DH_flav_C_dom_sf"/>
</dbReference>
<dbReference type="PANTHER" id="PTHR42659">
    <property type="entry name" value="XANTHINE DEHYDROGENASE SUBUNIT C-RELATED"/>
    <property type="match status" value="1"/>
</dbReference>
<dbReference type="Proteomes" id="UP000644756">
    <property type="component" value="Unassembled WGS sequence"/>
</dbReference>
<dbReference type="GO" id="GO:0016491">
    <property type="term" value="F:oxidoreductase activity"/>
    <property type="evidence" value="ECO:0007669"/>
    <property type="project" value="UniProtKB-KW"/>
</dbReference>
<dbReference type="EMBL" id="BMGR01000004">
    <property type="protein sequence ID" value="GGF97531.1"/>
    <property type="molecule type" value="Genomic_DNA"/>
</dbReference>
<keyword evidence="6" id="KW-1185">Reference proteome</keyword>
<keyword evidence="1" id="KW-0285">Flavoprotein</keyword>
<keyword evidence="2" id="KW-0274">FAD</keyword>
<dbReference type="SUPFAM" id="SSF55447">
    <property type="entry name" value="CO dehydrogenase flavoprotein C-terminal domain-like"/>
    <property type="match status" value="1"/>
</dbReference>
<dbReference type="SMART" id="SM01092">
    <property type="entry name" value="CO_deh_flav_C"/>
    <property type="match status" value="1"/>
</dbReference>
<dbReference type="Pfam" id="PF03450">
    <property type="entry name" value="CO_deh_flav_C"/>
    <property type="match status" value="1"/>
</dbReference>
<accession>A0A917CSL9</accession>
<dbReference type="AlphaFoldDB" id="A0A917CSL9"/>
<evidence type="ECO:0000313" key="6">
    <source>
        <dbReference type="Proteomes" id="UP000644756"/>
    </source>
</evidence>
<dbReference type="PANTHER" id="PTHR42659:SF2">
    <property type="entry name" value="XANTHINE DEHYDROGENASE SUBUNIT C-RELATED"/>
    <property type="match status" value="1"/>
</dbReference>